<gene>
    <name evidence="7" type="ORF">V1264_025115</name>
</gene>
<dbReference type="EMBL" id="JBAMIC010003955">
    <property type="protein sequence ID" value="KAK7088850.1"/>
    <property type="molecule type" value="Genomic_DNA"/>
</dbReference>
<dbReference type="AlphaFoldDB" id="A0AAN9FZQ3"/>
<keyword evidence="4" id="KW-0472">Membrane</keyword>
<sequence>MELRLPIFLRTLSCIVVLVSVFVSVRGASNTLFPYGPATNDKSVGQIGHADTVVVLPLPVKFAGQSFTSSNILKDGMLSFEPGVRFVEWTWREGTPNPAIDRPFIAPFHYDGFVPLQNPDAYRGKIYYKLTTRARNDMDTTEDDRQFMNMLDQYVMDASVALKTGFTSQFVLKVTWENVSSARNCSDQVMLTGCPSNTFQVLLIGDGDHTFVIFNYFKMEIPFSSHQLAGLNGGHGRGWTDVVPCTGACAKRSKLNPSRISTLVSRAGSDVEGRYILMVNGDVIIRGGCIPDGLKSGNIAVYPRETGMFGGEMLAVSGNCHPAGTKIYCRFGRDDQYRSEGVMETSMRGRCPVPVLTTRGQVELEISIDNMAWKHRTKLNIILPSRMDWPIDVSSFSTPWYQTSPKELRVRWTSHLFSSHYAATLEVNLIGYREDEYNNETPLIMRNLVQLATGISNRNEEVVINPSQFPCTSECDDFEIGLVQLRVAEQYVDNTTKYKSVNFGPVALGWYVNNAMTQSYGQNWPEAKCKAWSEKDRLTSGWLDHLLSCPCTLSQALADWGRWQPDMGCNMFTGSECYYHVDALHCVRSVHPS</sequence>
<dbReference type="Pfam" id="PF03782">
    <property type="entry name" value="AMOP"/>
    <property type="match status" value="1"/>
</dbReference>
<evidence type="ECO:0000256" key="4">
    <source>
        <dbReference type="ARBA" id="ARBA00023136"/>
    </source>
</evidence>
<dbReference type="PROSITE" id="PS50856">
    <property type="entry name" value="AMOP"/>
    <property type="match status" value="1"/>
</dbReference>
<reference evidence="7 8" key="1">
    <citation type="submission" date="2024-02" db="EMBL/GenBank/DDBJ databases">
        <title>Chromosome-scale genome assembly of the rough periwinkle Littorina saxatilis.</title>
        <authorList>
            <person name="De Jode A."/>
            <person name="Faria R."/>
            <person name="Formenti G."/>
            <person name="Sims Y."/>
            <person name="Smith T.P."/>
            <person name="Tracey A."/>
            <person name="Wood J.M.D."/>
            <person name="Zagrodzka Z.B."/>
            <person name="Johannesson K."/>
            <person name="Butlin R.K."/>
            <person name="Leder E.H."/>
        </authorList>
    </citation>
    <scope>NUCLEOTIDE SEQUENCE [LARGE SCALE GENOMIC DNA]</scope>
    <source>
        <strain evidence="7">Snail1</strain>
        <tissue evidence="7">Muscle</tissue>
    </source>
</reference>
<dbReference type="PANTHER" id="PTHR13802:SF60">
    <property type="entry name" value="PROTEIN CBG06057"/>
    <property type="match status" value="1"/>
</dbReference>
<evidence type="ECO:0000256" key="3">
    <source>
        <dbReference type="ARBA" id="ARBA00022989"/>
    </source>
</evidence>
<keyword evidence="3" id="KW-1133">Transmembrane helix</keyword>
<dbReference type="PANTHER" id="PTHR13802">
    <property type="entry name" value="MUCIN 4-RELATED"/>
    <property type="match status" value="1"/>
</dbReference>
<dbReference type="SMART" id="SM00539">
    <property type="entry name" value="NIDO"/>
    <property type="match status" value="1"/>
</dbReference>
<evidence type="ECO:0000313" key="7">
    <source>
        <dbReference type="EMBL" id="KAK7088850.1"/>
    </source>
</evidence>
<dbReference type="GO" id="GO:0016020">
    <property type="term" value="C:membrane"/>
    <property type="evidence" value="ECO:0007669"/>
    <property type="project" value="UniProtKB-SubCell"/>
</dbReference>
<proteinExistence type="predicted"/>
<evidence type="ECO:0000313" key="8">
    <source>
        <dbReference type="Proteomes" id="UP001374579"/>
    </source>
</evidence>
<evidence type="ECO:0000256" key="1">
    <source>
        <dbReference type="ARBA" id="ARBA00004370"/>
    </source>
</evidence>
<dbReference type="GO" id="GO:0007160">
    <property type="term" value="P:cell-matrix adhesion"/>
    <property type="evidence" value="ECO:0007669"/>
    <property type="project" value="InterPro"/>
</dbReference>
<name>A0AAN9FZQ3_9CAEN</name>
<keyword evidence="8" id="KW-1185">Reference proteome</keyword>
<feature type="signal peptide" evidence="5">
    <location>
        <begin position="1"/>
        <end position="27"/>
    </location>
</feature>
<feature type="domain" description="AMOP" evidence="6">
    <location>
        <begin position="521"/>
        <end position="593"/>
    </location>
</feature>
<protein>
    <recommendedName>
        <fullName evidence="6">AMOP domain-containing protein</fullName>
    </recommendedName>
</protein>
<evidence type="ECO:0000256" key="5">
    <source>
        <dbReference type="SAM" id="SignalP"/>
    </source>
</evidence>
<dbReference type="InterPro" id="IPR051495">
    <property type="entry name" value="Epithelial_Barrier/Signaling"/>
</dbReference>
<keyword evidence="2" id="KW-0812">Transmembrane</keyword>
<accession>A0AAN9FZQ3</accession>
<comment type="subcellular location">
    <subcellularLocation>
        <location evidence="1">Membrane</location>
    </subcellularLocation>
</comment>
<comment type="caution">
    <text evidence="7">The sequence shown here is derived from an EMBL/GenBank/DDBJ whole genome shotgun (WGS) entry which is preliminary data.</text>
</comment>
<dbReference type="InterPro" id="IPR003886">
    <property type="entry name" value="NIDO_dom"/>
</dbReference>
<dbReference type="Proteomes" id="UP001374579">
    <property type="component" value="Unassembled WGS sequence"/>
</dbReference>
<keyword evidence="5" id="KW-0732">Signal</keyword>
<dbReference type="Pfam" id="PF06119">
    <property type="entry name" value="NIDO"/>
    <property type="match status" value="1"/>
</dbReference>
<feature type="chain" id="PRO_5043049018" description="AMOP domain-containing protein" evidence="5">
    <location>
        <begin position="28"/>
        <end position="593"/>
    </location>
</feature>
<dbReference type="InterPro" id="IPR005533">
    <property type="entry name" value="AMOP_dom"/>
</dbReference>
<evidence type="ECO:0000259" key="6">
    <source>
        <dbReference type="PROSITE" id="PS50856"/>
    </source>
</evidence>
<organism evidence="7 8">
    <name type="scientific">Littorina saxatilis</name>
    <dbReference type="NCBI Taxonomy" id="31220"/>
    <lineage>
        <taxon>Eukaryota</taxon>
        <taxon>Metazoa</taxon>
        <taxon>Spiralia</taxon>
        <taxon>Lophotrochozoa</taxon>
        <taxon>Mollusca</taxon>
        <taxon>Gastropoda</taxon>
        <taxon>Caenogastropoda</taxon>
        <taxon>Littorinimorpha</taxon>
        <taxon>Littorinoidea</taxon>
        <taxon>Littorinidae</taxon>
        <taxon>Littorina</taxon>
    </lineage>
</organism>
<evidence type="ECO:0000256" key="2">
    <source>
        <dbReference type="ARBA" id="ARBA00022692"/>
    </source>
</evidence>